<dbReference type="EMBL" id="JBIAQY010000014">
    <property type="protein sequence ID" value="MFF3572635.1"/>
    <property type="molecule type" value="Genomic_DNA"/>
</dbReference>
<comment type="subcellular location">
    <subcellularLocation>
        <location evidence="1">Cell membrane</location>
        <topology evidence="1">Multi-pass membrane protein</topology>
    </subcellularLocation>
</comment>
<keyword evidence="4 8" id="KW-0812">Transmembrane</keyword>
<name>A0ABW6S8M1_9NOCA</name>
<evidence type="ECO:0000256" key="4">
    <source>
        <dbReference type="ARBA" id="ARBA00022692"/>
    </source>
</evidence>
<feature type="transmembrane region" description="Helical" evidence="8">
    <location>
        <begin position="27"/>
        <end position="50"/>
    </location>
</feature>
<evidence type="ECO:0000313" key="10">
    <source>
        <dbReference type="EMBL" id="MFF3572635.1"/>
    </source>
</evidence>
<evidence type="ECO:0000313" key="11">
    <source>
        <dbReference type="Proteomes" id="UP001601992"/>
    </source>
</evidence>
<dbReference type="PROSITE" id="PS00217">
    <property type="entry name" value="SUGAR_TRANSPORT_2"/>
    <property type="match status" value="1"/>
</dbReference>
<gene>
    <name evidence="10" type="ORF">ACFYXQ_33195</name>
</gene>
<dbReference type="PANTHER" id="PTHR43045:SF1">
    <property type="entry name" value="SHIKIMATE TRANSPORTER"/>
    <property type="match status" value="1"/>
</dbReference>
<accession>A0ABW6S8M1</accession>
<proteinExistence type="predicted"/>
<feature type="transmembrane region" description="Helical" evidence="8">
    <location>
        <begin position="62"/>
        <end position="85"/>
    </location>
</feature>
<dbReference type="PROSITE" id="PS50850">
    <property type="entry name" value="MFS"/>
    <property type="match status" value="1"/>
</dbReference>
<sequence>MTTPTAAPFPHDESQPPRTNPRRAATAAFLGTVVEFYDLVIYGTAAALVFGRVFFRDVSPHVALIMSFTTFASGYLVRPIGGLVFGYIGDRFGRRQALMLTIAMMGGATVLIGVLPTYATAGALAPILLVVLRLLQGIAVGGEQGGAVLIAVEHAPANKRGFYGSFSTAGAQGGTVIATAIFALVTLLPDNAFNTWGWRIPFLLSAVIVAVGIMVRYGLEETPAFKKVQQTGERTRNPIRASLIEQPLTIVGIVLVMSGVFACWYLLTVYTLSYAVEHVEIPRTKMLSMVTVATLLVVVMNPVWGAVSDRIGRTKLVIAGLLIDGVLLFAYFAALPTGNLALIFVLMLATTGCGHAMVNGVVPAFVVESFPAEVRYTAGSLGFQLAGVLGGFAPLVAVTLQNSRAGLMSIPALCLLFCLLGAISAYTLRRQFRPKPDTDLEPAPTFG</sequence>
<evidence type="ECO:0000256" key="5">
    <source>
        <dbReference type="ARBA" id="ARBA00022989"/>
    </source>
</evidence>
<dbReference type="Proteomes" id="UP001601992">
    <property type="component" value="Unassembled WGS sequence"/>
</dbReference>
<evidence type="ECO:0000256" key="6">
    <source>
        <dbReference type="ARBA" id="ARBA00023136"/>
    </source>
</evidence>
<feature type="transmembrane region" description="Helical" evidence="8">
    <location>
        <begin position="121"/>
        <end position="141"/>
    </location>
</feature>
<dbReference type="Pfam" id="PF07690">
    <property type="entry name" value="MFS_1"/>
    <property type="match status" value="1"/>
</dbReference>
<comment type="caution">
    <text evidence="10">The sequence shown here is derived from an EMBL/GenBank/DDBJ whole genome shotgun (WGS) entry which is preliminary data.</text>
</comment>
<feature type="transmembrane region" description="Helical" evidence="8">
    <location>
        <begin position="200"/>
        <end position="219"/>
    </location>
</feature>
<feature type="region of interest" description="Disordered" evidence="7">
    <location>
        <begin position="1"/>
        <end position="21"/>
    </location>
</feature>
<keyword evidence="11" id="KW-1185">Reference proteome</keyword>
<dbReference type="PANTHER" id="PTHR43045">
    <property type="entry name" value="SHIKIMATE TRANSPORTER"/>
    <property type="match status" value="1"/>
</dbReference>
<dbReference type="CDD" id="cd17369">
    <property type="entry name" value="MFS_ShiA_like"/>
    <property type="match status" value="1"/>
</dbReference>
<keyword evidence="5 8" id="KW-1133">Transmembrane helix</keyword>
<dbReference type="SUPFAM" id="SSF103473">
    <property type="entry name" value="MFS general substrate transporter"/>
    <property type="match status" value="1"/>
</dbReference>
<feature type="transmembrane region" description="Helical" evidence="8">
    <location>
        <begin position="316"/>
        <end position="334"/>
    </location>
</feature>
<evidence type="ECO:0000256" key="1">
    <source>
        <dbReference type="ARBA" id="ARBA00004651"/>
    </source>
</evidence>
<dbReference type="RefSeq" id="WP_040831448.1">
    <property type="nucleotide sequence ID" value="NZ_JBIAQY010000014.1"/>
</dbReference>
<dbReference type="InterPro" id="IPR011701">
    <property type="entry name" value="MFS"/>
</dbReference>
<feature type="transmembrane region" description="Helical" evidence="8">
    <location>
        <begin position="287"/>
        <end position="304"/>
    </location>
</feature>
<keyword evidence="6 8" id="KW-0472">Membrane</keyword>
<reference evidence="10 11" key="1">
    <citation type="submission" date="2024-10" db="EMBL/GenBank/DDBJ databases">
        <title>The Natural Products Discovery Center: Release of the First 8490 Sequenced Strains for Exploring Actinobacteria Biosynthetic Diversity.</title>
        <authorList>
            <person name="Kalkreuter E."/>
            <person name="Kautsar S.A."/>
            <person name="Yang D."/>
            <person name="Bader C.D."/>
            <person name="Teijaro C.N."/>
            <person name="Fluegel L."/>
            <person name="Davis C.M."/>
            <person name="Simpson J.R."/>
            <person name="Lauterbach L."/>
            <person name="Steele A.D."/>
            <person name="Gui C."/>
            <person name="Meng S."/>
            <person name="Li G."/>
            <person name="Viehrig K."/>
            <person name="Ye F."/>
            <person name="Su P."/>
            <person name="Kiefer A.F."/>
            <person name="Nichols A."/>
            <person name="Cepeda A.J."/>
            <person name="Yan W."/>
            <person name="Fan B."/>
            <person name="Jiang Y."/>
            <person name="Adhikari A."/>
            <person name="Zheng C.-J."/>
            <person name="Schuster L."/>
            <person name="Cowan T.M."/>
            <person name="Smanski M.J."/>
            <person name="Chevrette M.G."/>
            <person name="De Carvalho L.P.S."/>
            <person name="Shen B."/>
        </authorList>
    </citation>
    <scope>NUCLEOTIDE SEQUENCE [LARGE SCALE GENOMIC DNA]</scope>
    <source>
        <strain evidence="10 11">NPDC002593</strain>
    </source>
</reference>
<evidence type="ECO:0000256" key="7">
    <source>
        <dbReference type="SAM" id="MobiDB-lite"/>
    </source>
</evidence>
<feature type="transmembrane region" description="Helical" evidence="8">
    <location>
        <begin position="406"/>
        <end position="428"/>
    </location>
</feature>
<evidence type="ECO:0000256" key="3">
    <source>
        <dbReference type="ARBA" id="ARBA00022475"/>
    </source>
</evidence>
<feature type="transmembrane region" description="Helical" evidence="8">
    <location>
        <begin position="248"/>
        <end position="267"/>
    </location>
</feature>
<keyword evidence="2" id="KW-0813">Transport</keyword>
<evidence type="ECO:0000259" key="9">
    <source>
        <dbReference type="PROSITE" id="PS50850"/>
    </source>
</evidence>
<feature type="transmembrane region" description="Helical" evidence="8">
    <location>
        <begin position="97"/>
        <end position="115"/>
    </location>
</feature>
<keyword evidence="3" id="KW-1003">Cell membrane</keyword>
<organism evidence="10 11">
    <name type="scientific">Nocardia jiangxiensis</name>
    <dbReference type="NCBI Taxonomy" id="282685"/>
    <lineage>
        <taxon>Bacteria</taxon>
        <taxon>Bacillati</taxon>
        <taxon>Actinomycetota</taxon>
        <taxon>Actinomycetes</taxon>
        <taxon>Mycobacteriales</taxon>
        <taxon>Nocardiaceae</taxon>
        <taxon>Nocardia</taxon>
    </lineage>
</organism>
<feature type="domain" description="Major facilitator superfamily (MFS) profile" evidence="9">
    <location>
        <begin position="24"/>
        <end position="433"/>
    </location>
</feature>
<dbReference type="InterPro" id="IPR036259">
    <property type="entry name" value="MFS_trans_sf"/>
</dbReference>
<dbReference type="InterPro" id="IPR005829">
    <property type="entry name" value="Sugar_transporter_CS"/>
</dbReference>
<protein>
    <submittedName>
        <fullName evidence="10">MFS transporter</fullName>
    </submittedName>
</protein>
<dbReference type="Gene3D" id="1.20.1250.20">
    <property type="entry name" value="MFS general substrate transporter like domains"/>
    <property type="match status" value="2"/>
</dbReference>
<feature type="transmembrane region" description="Helical" evidence="8">
    <location>
        <begin position="340"/>
        <end position="366"/>
    </location>
</feature>
<evidence type="ECO:0000256" key="2">
    <source>
        <dbReference type="ARBA" id="ARBA00022448"/>
    </source>
</evidence>
<feature type="transmembrane region" description="Helical" evidence="8">
    <location>
        <begin position="162"/>
        <end position="188"/>
    </location>
</feature>
<evidence type="ECO:0000256" key="8">
    <source>
        <dbReference type="SAM" id="Phobius"/>
    </source>
</evidence>
<dbReference type="InterPro" id="IPR020846">
    <property type="entry name" value="MFS_dom"/>
</dbReference>
<feature type="transmembrane region" description="Helical" evidence="8">
    <location>
        <begin position="378"/>
        <end position="400"/>
    </location>
</feature>